<dbReference type="Pfam" id="PF04755">
    <property type="entry name" value="PAP_fibrillin"/>
    <property type="match status" value="1"/>
</dbReference>
<dbReference type="PANTHER" id="PTHR31906">
    <property type="entry name" value="PLASTID-LIPID-ASSOCIATED PROTEIN 4, CHLOROPLASTIC-RELATED"/>
    <property type="match status" value="1"/>
</dbReference>
<evidence type="ECO:0000256" key="3">
    <source>
        <dbReference type="ARBA" id="ARBA00022946"/>
    </source>
</evidence>
<feature type="domain" description="Plastid lipid-associated protein/fibrillin conserved" evidence="4">
    <location>
        <begin position="74"/>
        <end position="240"/>
    </location>
</feature>
<dbReference type="AlphaFoldDB" id="A0AA41RSD5"/>
<organism evidence="5 6">
    <name type="scientific">Papaver nudicaule</name>
    <name type="common">Iceland poppy</name>
    <dbReference type="NCBI Taxonomy" id="74823"/>
    <lineage>
        <taxon>Eukaryota</taxon>
        <taxon>Viridiplantae</taxon>
        <taxon>Streptophyta</taxon>
        <taxon>Embryophyta</taxon>
        <taxon>Tracheophyta</taxon>
        <taxon>Spermatophyta</taxon>
        <taxon>Magnoliopsida</taxon>
        <taxon>Ranunculales</taxon>
        <taxon>Papaveraceae</taxon>
        <taxon>Papaveroideae</taxon>
        <taxon>Papaver</taxon>
    </lineage>
</organism>
<evidence type="ECO:0000259" key="4">
    <source>
        <dbReference type="Pfam" id="PF04755"/>
    </source>
</evidence>
<evidence type="ECO:0000313" key="5">
    <source>
        <dbReference type="EMBL" id="MCL7023401.1"/>
    </source>
</evidence>
<keyword evidence="3" id="KW-0809">Transit peptide</keyword>
<evidence type="ECO:0000256" key="2">
    <source>
        <dbReference type="ARBA" id="ARBA00022640"/>
    </source>
</evidence>
<sequence>MAVISSGHRSNLQNPSICIRKGKPYHFPATLSHGFLRKKAAVSTPFPLCCLNNFDSSSSSGSATQTAAEEALLAKKNLLDLIADEERGVKTQENPLKRMQIIKAIEAMRVIGKNTTTTSSALLSDTWRMLWTTEKEQLFIIKNAYLFGNTRAGDVLQVIDVDAGVLNNVITFPPSGVFFVRSNIEIVSPQRVNFRFTSAVLRGENWEFPLPPFGRGWFETLYIDDHIRVVKDIRGDYLIVDRAPYKWKE</sequence>
<evidence type="ECO:0000256" key="1">
    <source>
        <dbReference type="ARBA" id="ARBA00004474"/>
    </source>
</evidence>
<gene>
    <name evidence="5" type="ORF">MKW94_024378</name>
</gene>
<keyword evidence="2" id="KW-0934">Plastid</keyword>
<protein>
    <recommendedName>
        <fullName evidence="4">Plastid lipid-associated protein/fibrillin conserved domain-containing protein</fullName>
    </recommendedName>
</protein>
<dbReference type="InterPro" id="IPR039633">
    <property type="entry name" value="PAP"/>
</dbReference>
<proteinExistence type="predicted"/>
<dbReference type="GO" id="GO:0009536">
    <property type="term" value="C:plastid"/>
    <property type="evidence" value="ECO:0007669"/>
    <property type="project" value="UniProtKB-SubCell"/>
</dbReference>
<evidence type="ECO:0000313" key="6">
    <source>
        <dbReference type="Proteomes" id="UP001177140"/>
    </source>
</evidence>
<accession>A0AA41RSD5</accession>
<comment type="caution">
    <text evidence="5">The sequence shown here is derived from an EMBL/GenBank/DDBJ whole genome shotgun (WGS) entry which is preliminary data.</text>
</comment>
<comment type="subcellular location">
    <subcellularLocation>
        <location evidence="1">Plastid</location>
    </subcellularLocation>
</comment>
<dbReference type="InterPro" id="IPR006843">
    <property type="entry name" value="PAP/fibrillin_dom"/>
</dbReference>
<name>A0AA41RSD5_PAPNU</name>
<keyword evidence="6" id="KW-1185">Reference proteome</keyword>
<dbReference type="Proteomes" id="UP001177140">
    <property type="component" value="Unassembled WGS sequence"/>
</dbReference>
<reference evidence="5" key="1">
    <citation type="submission" date="2022-03" db="EMBL/GenBank/DDBJ databases">
        <title>A functionally conserved STORR gene fusion in Papaver species that diverged 16.8 million years ago.</title>
        <authorList>
            <person name="Catania T."/>
        </authorList>
    </citation>
    <scope>NUCLEOTIDE SEQUENCE</scope>
    <source>
        <strain evidence="5">S-191538</strain>
    </source>
</reference>
<dbReference type="EMBL" id="JAJJMA010021799">
    <property type="protein sequence ID" value="MCL7023401.1"/>
    <property type="molecule type" value="Genomic_DNA"/>
</dbReference>